<evidence type="ECO:0000256" key="1">
    <source>
        <dbReference type="SAM" id="Phobius"/>
    </source>
</evidence>
<keyword evidence="1" id="KW-0812">Transmembrane</keyword>
<protein>
    <submittedName>
        <fullName evidence="2">Uncharacterized protein</fullName>
    </submittedName>
</protein>
<name>A0ABW1RS91_9LACO</name>
<feature type="transmembrane region" description="Helical" evidence="1">
    <location>
        <begin position="41"/>
        <end position="66"/>
    </location>
</feature>
<sequence>MLERNWDKKLLLIAAVWQFIDGALTIGLGMFDASTTTTETLLPVSSLSGLVGTLFILAGLVNLLFAKYFLKEKEINKWVLPILIIEVIIAYFCMDVVTVALLVPTTIIISLKRKKQKLVNS</sequence>
<comment type="caution">
    <text evidence="2">The sequence shown here is derived from an EMBL/GenBank/DDBJ whole genome shotgun (WGS) entry which is preliminary data.</text>
</comment>
<accession>A0ABW1RS91</accession>
<evidence type="ECO:0000313" key="3">
    <source>
        <dbReference type="Proteomes" id="UP001596158"/>
    </source>
</evidence>
<keyword evidence="1" id="KW-0472">Membrane</keyword>
<organism evidence="2 3">
    <name type="scientific">Weissella sagaensis</name>
    <dbReference type="NCBI Taxonomy" id="2559928"/>
    <lineage>
        <taxon>Bacteria</taxon>
        <taxon>Bacillati</taxon>
        <taxon>Bacillota</taxon>
        <taxon>Bacilli</taxon>
        <taxon>Lactobacillales</taxon>
        <taxon>Lactobacillaceae</taxon>
        <taxon>Weissella</taxon>
    </lineage>
</organism>
<dbReference type="EMBL" id="JBHSSG010000008">
    <property type="protein sequence ID" value="MFC6178304.1"/>
    <property type="molecule type" value="Genomic_DNA"/>
</dbReference>
<keyword evidence="1" id="KW-1133">Transmembrane helix</keyword>
<proteinExistence type="predicted"/>
<feature type="transmembrane region" description="Helical" evidence="1">
    <location>
        <begin position="78"/>
        <end position="111"/>
    </location>
</feature>
<keyword evidence="3" id="KW-1185">Reference proteome</keyword>
<reference evidence="3" key="1">
    <citation type="journal article" date="2019" name="Int. J. Syst. Evol. Microbiol.">
        <title>The Global Catalogue of Microorganisms (GCM) 10K type strain sequencing project: providing services to taxonomists for standard genome sequencing and annotation.</title>
        <authorList>
            <consortium name="The Broad Institute Genomics Platform"/>
            <consortium name="The Broad Institute Genome Sequencing Center for Infectious Disease"/>
            <person name="Wu L."/>
            <person name="Ma J."/>
        </authorList>
    </citation>
    <scope>NUCLEOTIDE SEQUENCE [LARGE SCALE GENOMIC DNA]</scope>
    <source>
        <strain evidence="3">CCM 8924</strain>
    </source>
</reference>
<dbReference type="Proteomes" id="UP001596158">
    <property type="component" value="Unassembled WGS sequence"/>
</dbReference>
<dbReference type="RefSeq" id="WP_137600504.1">
    <property type="nucleotide sequence ID" value="NZ_BJDT01000002.1"/>
</dbReference>
<evidence type="ECO:0000313" key="2">
    <source>
        <dbReference type="EMBL" id="MFC6178304.1"/>
    </source>
</evidence>
<gene>
    <name evidence="2" type="ORF">ACFQGR_02665</name>
</gene>